<evidence type="ECO:0000313" key="3">
    <source>
        <dbReference type="Proteomes" id="UP000053989"/>
    </source>
</evidence>
<sequence>MQSDPFFPSSSGQPTTLGSACTPQVFMAPKRDNARLSTKNQSSPEGPPPLVMQHPRDFALAAEICVAEQDGRECSWYTVYNRVLRDFIFTNCDGERCICSITPQYSLVAKYDTGHSPETDAIEARVASVNAPLLRPPQPTVSQLALPQHSSDVIMGSPTDHDDSVRPTVPRIPVNSAQWNSNSPLSSISSGSPPRVMDRSPSLDHAIALQPQTPTISKNLDGDSPLTPLPESWAAAVPRSHASRTVPLPVSPTPAERKSTVSPPGVTRVLRRSHRLTRCPLIPAQRSLSEIPETPPRDKKTIVMKSTRIPDFIAALHVVPTPCPSPKAFPKEFALDDDEHITTRTILIVEIKSALTYAPNIWRRIWDLQVNAQAYHTFQSYADLDCLGVIIAVGRRWIYVNVHRPPPDGLTHSQRRDPDYLPSPGDWSDTSSDATSEIVESSLLPQDELPLDLLKPLMDPVAPEFILSQPNCPPGQAYIESYLLDPEGQSELFFKKILWDLRHHNQSIWK</sequence>
<dbReference type="AlphaFoldDB" id="A0A0C2ZLK5"/>
<reference evidence="2 3" key="1">
    <citation type="submission" date="2014-04" db="EMBL/GenBank/DDBJ databases">
        <authorList>
            <consortium name="DOE Joint Genome Institute"/>
            <person name="Kuo A."/>
            <person name="Kohler A."/>
            <person name="Nagy L.G."/>
            <person name="Floudas D."/>
            <person name="Copeland A."/>
            <person name="Barry K.W."/>
            <person name="Cichocki N."/>
            <person name="Veneault-Fourrey C."/>
            <person name="LaButti K."/>
            <person name="Lindquist E.A."/>
            <person name="Lipzen A."/>
            <person name="Lundell T."/>
            <person name="Morin E."/>
            <person name="Murat C."/>
            <person name="Sun H."/>
            <person name="Tunlid A."/>
            <person name="Henrissat B."/>
            <person name="Grigoriev I.V."/>
            <person name="Hibbett D.S."/>
            <person name="Martin F."/>
            <person name="Nordberg H.P."/>
            <person name="Cantor M.N."/>
            <person name="Hua S.X."/>
        </authorList>
    </citation>
    <scope>NUCLEOTIDE SEQUENCE [LARGE SCALE GENOMIC DNA]</scope>
    <source>
        <strain evidence="2 3">Foug A</strain>
    </source>
</reference>
<feature type="region of interest" description="Disordered" evidence="1">
    <location>
        <begin position="212"/>
        <end position="265"/>
    </location>
</feature>
<dbReference type="STRING" id="1036808.A0A0C2ZLK5"/>
<evidence type="ECO:0000313" key="2">
    <source>
        <dbReference type="EMBL" id="KIM53527.1"/>
    </source>
</evidence>
<feature type="region of interest" description="Disordered" evidence="1">
    <location>
        <begin position="151"/>
        <end position="200"/>
    </location>
</feature>
<dbReference type="HOGENOM" id="CLU_609996_0_0_1"/>
<feature type="region of interest" description="Disordered" evidence="1">
    <location>
        <begin position="408"/>
        <end position="433"/>
    </location>
</feature>
<dbReference type="OrthoDB" id="2680075at2759"/>
<feature type="compositionally biased region" description="Low complexity" evidence="1">
    <location>
        <begin position="181"/>
        <end position="194"/>
    </location>
</feature>
<dbReference type="EMBL" id="KN822179">
    <property type="protein sequence ID" value="KIM53527.1"/>
    <property type="molecule type" value="Genomic_DNA"/>
</dbReference>
<dbReference type="InParanoid" id="A0A0C2ZLK5"/>
<gene>
    <name evidence="2" type="ORF">SCLCIDRAFT_434592</name>
</gene>
<keyword evidence="3" id="KW-1185">Reference proteome</keyword>
<evidence type="ECO:0000256" key="1">
    <source>
        <dbReference type="SAM" id="MobiDB-lite"/>
    </source>
</evidence>
<accession>A0A0C2ZLK5</accession>
<proteinExistence type="predicted"/>
<reference evidence="3" key="2">
    <citation type="submission" date="2015-01" db="EMBL/GenBank/DDBJ databases">
        <title>Evolutionary Origins and Diversification of the Mycorrhizal Mutualists.</title>
        <authorList>
            <consortium name="DOE Joint Genome Institute"/>
            <consortium name="Mycorrhizal Genomics Consortium"/>
            <person name="Kohler A."/>
            <person name="Kuo A."/>
            <person name="Nagy L.G."/>
            <person name="Floudas D."/>
            <person name="Copeland A."/>
            <person name="Barry K.W."/>
            <person name="Cichocki N."/>
            <person name="Veneault-Fourrey C."/>
            <person name="LaButti K."/>
            <person name="Lindquist E.A."/>
            <person name="Lipzen A."/>
            <person name="Lundell T."/>
            <person name="Morin E."/>
            <person name="Murat C."/>
            <person name="Riley R."/>
            <person name="Ohm R."/>
            <person name="Sun H."/>
            <person name="Tunlid A."/>
            <person name="Henrissat B."/>
            <person name="Grigoriev I.V."/>
            <person name="Hibbett D.S."/>
            <person name="Martin F."/>
        </authorList>
    </citation>
    <scope>NUCLEOTIDE SEQUENCE [LARGE SCALE GENOMIC DNA]</scope>
    <source>
        <strain evidence="3">Foug A</strain>
    </source>
</reference>
<organism evidence="2 3">
    <name type="scientific">Scleroderma citrinum Foug A</name>
    <dbReference type="NCBI Taxonomy" id="1036808"/>
    <lineage>
        <taxon>Eukaryota</taxon>
        <taxon>Fungi</taxon>
        <taxon>Dikarya</taxon>
        <taxon>Basidiomycota</taxon>
        <taxon>Agaricomycotina</taxon>
        <taxon>Agaricomycetes</taxon>
        <taxon>Agaricomycetidae</taxon>
        <taxon>Boletales</taxon>
        <taxon>Sclerodermatineae</taxon>
        <taxon>Sclerodermataceae</taxon>
        <taxon>Scleroderma</taxon>
    </lineage>
</organism>
<name>A0A0C2ZLK5_9AGAM</name>
<protein>
    <submittedName>
        <fullName evidence="2">Uncharacterized protein</fullName>
    </submittedName>
</protein>
<dbReference type="Proteomes" id="UP000053989">
    <property type="component" value="Unassembled WGS sequence"/>
</dbReference>